<dbReference type="Pfam" id="PF00534">
    <property type="entry name" value="Glycos_transf_1"/>
    <property type="match status" value="1"/>
</dbReference>
<accession>A0A4R1GEU9</accession>
<dbReference type="SUPFAM" id="SSF53756">
    <property type="entry name" value="UDP-Glycosyltransferase/glycogen phosphorylase"/>
    <property type="match status" value="1"/>
</dbReference>
<protein>
    <submittedName>
        <fullName evidence="3">Glycosyltransferase involved in cell wall biosynthesis</fullName>
    </submittedName>
</protein>
<proteinExistence type="predicted"/>
<sequence>MKILQATTAIGWSGGTEQCFLLAKYMNDMGYETHILTFRGCELDRRAEKLGIERVYFPNTKKLSLSEAKKLAEIIEGYDVVNTHISKAHWFVWISSFLAKKRPAVVYTRRVLYDISPLSAFTKYSINVDGIVGISPEICKKLQKYPILRKKVYYIPSGIELDRFYSGEEVELRKELSIPADALVVTNVANFSQVKGHHVLLPAFKKFLQTTRKKAFLLLVGRDTCGEESTSLIKKYGLDTQVIPLGFRRDVPRILRATDIFVFPSVKEGLGSSLLQAMATGRIVVASYTGGIKDYLRHMENGIAVEPGSVDSLYRGLLTALENLNNEGMKVSARETAEKFDIKNVARKTLNLYKELLRAPLS</sequence>
<dbReference type="CDD" id="cd03801">
    <property type="entry name" value="GT4_PimA-like"/>
    <property type="match status" value="1"/>
</dbReference>
<dbReference type="GO" id="GO:0016757">
    <property type="term" value="F:glycosyltransferase activity"/>
    <property type="evidence" value="ECO:0007669"/>
    <property type="project" value="InterPro"/>
</dbReference>
<dbReference type="Proteomes" id="UP000295777">
    <property type="component" value="Unassembled WGS sequence"/>
</dbReference>
<feature type="domain" description="Glycosyltransferase subfamily 4-like N-terminal" evidence="2">
    <location>
        <begin position="14"/>
        <end position="163"/>
    </location>
</feature>
<dbReference type="InterPro" id="IPR028098">
    <property type="entry name" value="Glyco_trans_4-like_N"/>
</dbReference>
<dbReference type="PANTHER" id="PTHR12526:SF638">
    <property type="entry name" value="SPORE COAT PROTEIN SA"/>
    <property type="match status" value="1"/>
</dbReference>
<dbReference type="OrthoDB" id="3199616at2"/>
<organism evidence="3 4">
    <name type="scientific">Phorcysia thermohydrogeniphila</name>
    <dbReference type="NCBI Taxonomy" id="936138"/>
    <lineage>
        <taxon>Bacteria</taxon>
        <taxon>Pseudomonadati</taxon>
        <taxon>Aquificota</taxon>
        <taxon>Aquificia</taxon>
        <taxon>Desulfurobacteriales</taxon>
        <taxon>Desulfurobacteriaceae</taxon>
        <taxon>Phorcysia</taxon>
    </lineage>
</organism>
<dbReference type="PANTHER" id="PTHR12526">
    <property type="entry name" value="GLYCOSYLTRANSFERASE"/>
    <property type="match status" value="1"/>
</dbReference>
<gene>
    <name evidence="3" type="ORF">CLV27_0329</name>
</gene>
<dbReference type="AlphaFoldDB" id="A0A4R1GEU9"/>
<evidence type="ECO:0000259" key="2">
    <source>
        <dbReference type="Pfam" id="PF13439"/>
    </source>
</evidence>
<keyword evidence="4" id="KW-1185">Reference proteome</keyword>
<dbReference type="RefSeq" id="WP_132525155.1">
    <property type="nucleotide sequence ID" value="NZ_SMFV01000001.1"/>
</dbReference>
<reference evidence="3 4" key="1">
    <citation type="submission" date="2019-03" db="EMBL/GenBank/DDBJ databases">
        <title>Genomic Encyclopedia of Archaeal and Bacterial Type Strains, Phase II (KMG-II): from individual species to whole genera.</title>
        <authorList>
            <person name="Goeker M."/>
        </authorList>
    </citation>
    <scope>NUCLEOTIDE SEQUENCE [LARGE SCALE GENOMIC DNA]</scope>
    <source>
        <strain evidence="3 4">DSM 24425</strain>
    </source>
</reference>
<comment type="caution">
    <text evidence="3">The sequence shown here is derived from an EMBL/GenBank/DDBJ whole genome shotgun (WGS) entry which is preliminary data.</text>
</comment>
<evidence type="ECO:0000313" key="4">
    <source>
        <dbReference type="Proteomes" id="UP000295777"/>
    </source>
</evidence>
<dbReference type="InterPro" id="IPR001296">
    <property type="entry name" value="Glyco_trans_1"/>
</dbReference>
<keyword evidence="3" id="KW-0808">Transferase</keyword>
<dbReference type="Pfam" id="PF13439">
    <property type="entry name" value="Glyco_transf_4"/>
    <property type="match status" value="1"/>
</dbReference>
<dbReference type="Gene3D" id="3.40.50.2000">
    <property type="entry name" value="Glycogen Phosphorylase B"/>
    <property type="match status" value="2"/>
</dbReference>
<dbReference type="EMBL" id="SMFV01000001">
    <property type="protein sequence ID" value="TCK06528.1"/>
    <property type="molecule type" value="Genomic_DNA"/>
</dbReference>
<name>A0A4R1GEU9_9BACT</name>
<feature type="domain" description="Glycosyl transferase family 1" evidence="1">
    <location>
        <begin position="171"/>
        <end position="324"/>
    </location>
</feature>
<evidence type="ECO:0000259" key="1">
    <source>
        <dbReference type="Pfam" id="PF00534"/>
    </source>
</evidence>
<evidence type="ECO:0000313" key="3">
    <source>
        <dbReference type="EMBL" id="TCK06528.1"/>
    </source>
</evidence>